<keyword evidence="3" id="KW-1185">Reference proteome</keyword>
<dbReference type="Pfam" id="PF13648">
    <property type="entry name" value="Lipocalin_4"/>
    <property type="match status" value="1"/>
</dbReference>
<proteinExistence type="predicted"/>
<dbReference type="OrthoDB" id="1467438at2"/>
<dbReference type="Proteomes" id="UP000257127">
    <property type="component" value="Unassembled WGS sequence"/>
</dbReference>
<evidence type="ECO:0000313" key="2">
    <source>
        <dbReference type="EMBL" id="RFC54616.1"/>
    </source>
</evidence>
<dbReference type="RefSeq" id="WP_116880451.1">
    <property type="nucleotide sequence ID" value="NZ_QURB01000003.1"/>
</dbReference>
<organism evidence="2 3">
    <name type="scientific">Brumimicrobium aurantiacum</name>
    <dbReference type="NCBI Taxonomy" id="1737063"/>
    <lineage>
        <taxon>Bacteria</taxon>
        <taxon>Pseudomonadati</taxon>
        <taxon>Bacteroidota</taxon>
        <taxon>Flavobacteriia</taxon>
        <taxon>Flavobacteriales</taxon>
        <taxon>Crocinitomicaceae</taxon>
        <taxon>Brumimicrobium</taxon>
    </lineage>
</organism>
<name>A0A3E1EYJ3_9FLAO</name>
<feature type="domain" description="Lipocalin-like" evidence="1">
    <location>
        <begin position="32"/>
        <end position="118"/>
    </location>
</feature>
<dbReference type="EMBL" id="QURB01000003">
    <property type="protein sequence ID" value="RFC54616.1"/>
    <property type="molecule type" value="Genomic_DNA"/>
</dbReference>
<gene>
    <name evidence="2" type="ORF">DXU93_06410</name>
</gene>
<dbReference type="InterPro" id="IPR024311">
    <property type="entry name" value="Lipocalin-like"/>
</dbReference>
<protein>
    <recommendedName>
        <fullName evidence="1">Lipocalin-like domain-containing protein</fullName>
    </recommendedName>
</protein>
<dbReference type="AlphaFoldDB" id="A0A3E1EYJ3"/>
<dbReference type="PROSITE" id="PS51257">
    <property type="entry name" value="PROKAR_LIPOPROTEIN"/>
    <property type="match status" value="1"/>
</dbReference>
<accession>A0A3E1EYJ3</accession>
<reference evidence="2 3" key="1">
    <citation type="submission" date="2018-08" db="EMBL/GenBank/DDBJ databases">
        <title>The draft genome squence of Brumimicrobium sp. N62.</title>
        <authorList>
            <person name="Du Z.-J."/>
            <person name="Luo H.-R."/>
        </authorList>
    </citation>
    <scope>NUCLEOTIDE SEQUENCE [LARGE SCALE GENOMIC DNA]</scope>
    <source>
        <strain evidence="2 3">N62</strain>
    </source>
</reference>
<sequence>MKKVLLFLLVVVVAISCKKENRIERNLWKKDGEWNIKSWTETSTSSQYPEDNYSETYVNFGTFKFNKDGSGSMTYNDGNSAYAEQITYENTENSLTIFDSDGDGTIFDMTWEKNEMTLSLKESETYTSYDPNTGEQVVVNYTYDVSIDCEKK</sequence>
<comment type="caution">
    <text evidence="2">The sequence shown here is derived from an EMBL/GenBank/DDBJ whole genome shotgun (WGS) entry which is preliminary data.</text>
</comment>
<evidence type="ECO:0000313" key="3">
    <source>
        <dbReference type="Proteomes" id="UP000257127"/>
    </source>
</evidence>
<evidence type="ECO:0000259" key="1">
    <source>
        <dbReference type="Pfam" id="PF13648"/>
    </source>
</evidence>